<dbReference type="InterPro" id="IPR011011">
    <property type="entry name" value="Znf_FYVE_PHD"/>
</dbReference>
<dbReference type="InterPro" id="IPR013083">
    <property type="entry name" value="Znf_RING/FYVE/PHD"/>
</dbReference>
<proteinExistence type="predicted"/>
<sequence>MVKCGACGKFLTSTDAAKCDGCRSWYHRQCVGMKKAGTISPSWQCPECEKNVVRDNRSETPVRGRADLLLEDLIDTSPTNTTSSEATQELTLDIRAELKKFKDDIIKSVRSEFLLLRNDLSEMRTSLQSTNERISGLEERVSAIENRKGTQPMSSDVHKLIDQLRSDINDRDQELLATDIQISNLPETSGENPIHTAILVASKIGVKIEARDIVSAERIGGRRINATQPAPAVTRPRFLVVQLARRDLRDEMLEAARSRRGMTSADLGLPGAPARFYVNERLTKTNRELFQMAREAGGRLGWQFVWCKRGRILARCKPGEPASQIRCEADIQRIFEPALAPIVDGQGS</sequence>
<organism evidence="7 8">
    <name type="scientific">Mythimna separata</name>
    <name type="common">Oriental armyworm</name>
    <name type="synonym">Pseudaletia separata</name>
    <dbReference type="NCBI Taxonomy" id="271217"/>
    <lineage>
        <taxon>Eukaryota</taxon>
        <taxon>Metazoa</taxon>
        <taxon>Ecdysozoa</taxon>
        <taxon>Arthropoda</taxon>
        <taxon>Hexapoda</taxon>
        <taxon>Insecta</taxon>
        <taxon>Pterygota</taxon>
        <taxon>Neoptera</taxon>
        <taxon>Endopterygota</taxon>
        <taxon>Lepidoptera</taxon>
        <taxon>Glossata</taxon>
        <taxon>Ditrysia</taxon>
        <taxon>Noctuoidea</taxon>
        <taxon>Noctuidae</taxon>
        <taxon>Noctuinae</taxon>
        <taxon>Hadenini</taxon>
        <taxon>Mythimna</taxon>
    </lineage>
</organism>
<name>A0AAD7YGQ3_MYTSE</name>
<reference evidence="7" key="1">
    <citation type="submission" date="2023-03" db="EMBL/GenBank/DDBJ databases">
        <title>Chromosome-level genomes of two armyworms, Mythimna separata and Mythimna loreyi, provide insights into the biosynthesis and reception of sex pheromones.</title>
        <authorList>
            <person name="Zhao H."/>
        </authorList>
    </citation>
    <scope>NUCLEOTIDE SEQUENCE</scope>
    <source>
        <strain evidence="7">BeijingLab</strain>
        <tissue evidence="7">Pupa</tissue>
    </source>
</reference>
<evidence type="ECO:0000313" key="8">
    <source>
        <dbReference type="Proteomes" id="UP001231518"/>
    </source>
</evidence>
<evidence type="ECO:0000256" key="3">
    <source>
        <dbReference type="ARBA" id="ARBA00022833"/>
    </source>
</evidence>
<dbReference type="EMBL" id="JARGEI010000018">
    <property type="protein sequence ID" value="KAJ8715540.1"/>
    <property type="molecule type" value="Genomic_DNA"/>
</dbReference>
<feature type="coiled-coil region" evidence="5">
    <location>
        <begin position="120"/>
        <end position="147"/>
    </location>
</feature>
<dbReference type="Proteomes" id="UP001231518">
    <property type="component" value="Chromosome 24"/>
</dbReference>
<dbReference type="Pfam" id="PF00628">
    <property type="entry name" value="PHD"/>
    <property type="match status" value="1"/>
</dbReference>
<keyword evidence="1" id="KW-0479">Metal-binding</keyword>
<keyword evidence="3" id="KW-0862">Zinc</keyword>
<dbReference type="Gene3D" id="3.30.40.10">
    <property type="entry name" value="Zinc/RING finger domain, C3HC4 (zinc finger)"/>
    <property type="match status" value="1"/>
</dbReference>
<evidence type="ECO:0000259" key="6">
    <source>
        <dbReference type="PROSITE" id="PS50016"/>
    </source>
</evidence>
<comment type="caution">
    <text evidence="7">The sequence shown here is derived from an EMBL/GenBank/DDBJ whole genome shotgun (WGS) entry which is preliminary data.</text>
</comment>
<evidence type="ECO:0000256" key="2">
    <source>
        <dbReference type="ARBA" id="ARBA00022771"/>
    </source>
</evidence>
<gene>
    <name evidence="7" type="ORF">PYW07_010022</name>
</gene>
<evidence type="ECO:0000256" key="4">
    <source>
        <dbReference type="PROSITE-ProRule" id="PRU00146"/>
    </source>
</evidence>
<dbReference type="GO" id="GO:0008270">
    <property type="term" value="F:zinc ion binding"/>
    <property type="evidence" value="ECO:0007669"/>
    <property type="project" value="UniProtKB-KW"/>
</dbReference>
<dbReference type="CDD" id="cd15489">
    <property type="entry name" value="PHD_SF"/>
    <property type="match status" value="1"/>
</dbReference>
<evidence type="ECO:0000256" key="1">
    <source>
        <dbReference type="ARBA" id="ARBA00022723"/>
    </source>
</evidence>
<dbReference type="InterPro" id="IPR001965">
    <property type="entry name" value="Znf_PHD"/>
</dbReference>
<keyword evidence="2 4" id="KW-0863">Zinc-finger</keyword>
<dbReference type="Pfam" id="PF25298">
    <property type="entry name" value="Baculo_FP_2nd"/>
    <property type="match status" value="1"/>
</dbReference>
<dbReference type="SMART" id="SM00249">
    <property type="entry name" value="PHD"/>
    <property type="match status" value="1"/>
</dbReference>
<keyword evidence="8" id="KW-1185">Reference proteome</keyword>
<dbReference type="AlphaFoldDB" id="A0AAD7YGQ3"/>
<protein>
    <recommendedName>
        <fullName evidence="6">PHD-type domain-containing protein</fullName>
    </recommendedName>
</protein>
<dbReference type="InterPro" id="IPR057251">
    <property type="entry name" value="FP_C"/>
</dbReference>
<accession>A0AAD7YGQ3</accession>
<dbReference type="PROSITE" id="PS50016">
    <property type="entry name" value="ZF_PHD_2"/>
    <property type="match status" value="1"/>
</dbReference>
<evidence type="ECO:0000313" key="7">
    <source>
        <dbReference type="EMBL" id="KAJ8715540.1"/>
    </source>
</evidence>
<keyword evidence="5" id="KW-0175">Coiled coil</keyword>
<feature type="domain" description="PHD-type" evidence="6">
    <location>
        <begin position="1"/>
        <end position="51"/>
    </location>
</feature>
<dbReference type="SUPFAM" id="SSF57903">
    <property type="entry name" value="FYVE/PHD zinc finger"/>
    <property type="match status" value="1"/>
</dbReference>
<dbReference type="InterPro" id="IPR019787">
    <property type="entry name" value="Znf_PHD-finger"/>
</dbReference>
<evidence type="ECO:0000256" key="5">
    <source>
        <dbReference type="SAM" id="Coils"/>
    </source>
</evidence>